<protein>
    <recommendedName>
        <fullName evidence="2">AMP-activated protein kinase glycogen-binding domain-containing protein</fullName>
    </recommendedName>
</protein>
<dbReference type="Gene3D" id="2.60.40.10">
    <property type="entry name" value="Immunoglobulins"/>
    <property type="match status" value="1"/>
</dbReference>
<dbReference type="Pfam" id="PF16561">
    <property type="entry name" value="AMPK1_CBM"/>
    <property type="match status" value="1"/>
</dbReference>
<comment type="caution">
    <text evidence="3">The sequence shown here is derived from an EMBL/GenBank/DDBJ whole genome shotgun (WGS) entry which is preliminary data.</text>
</comment>
<name>A0A0F9KZ39_9ZZZZ</name>
<accession>A0A0F9KZ39</accession>
<dbReference type="InterPro" id="IPR013783">
    <property type="entry name" value="Ig-like_fold"/>
</dbReference>
<proteinExistence type="inferred from homology"/>
<dbReference type="InterPro" id="IPR032640">
    <property type="entry name" value="AMPK1_CBM"/>
</dbReference>
<dbReference type="InterPro" id="IPR050827">
    <property type="entry name" value="CRP1_MDG1_kinase"/>
</dbReference>
<gene>
    <name evidence="3" type="ORF">LCGC14_1641560</name>
</gene>
<comment type="similarity">
    <text evidence="1">Belongs to the 5'-AMP-activated protein kinase beta subunit family.</text>
</comment>
<dbReference type="InterPro" id="IPR014756">
    <property type="entry name" value="Ig_E-set"/>
</dbReference>
<evidence type="ECO:0000259" key="2">
    <source>
        <dbReference type="Pfam" id="PF16561"/>
    </source>
</evidence>
<reference evidence="3" key="1">
    <citation type="journal article" date="2015" name="Nature">
        <title>Complex archaea that bridge the gap between prokaryotes and eukaryotes.</title>
        <authorList>
            <person name="Spang A."/>
            <person name="Saw J.H."/>
            <person name="Jorgensen S.L."/>
            <person name="Zaremba-Niedzwiedzka K."/>
            <person name="Martijn J."/>
            <person name="Lind A.E."/>
            <person name="van Eijk R."/>
            <person name="Schleper C."/>
            <person name="Guy L."/>
            <person name="Ettema T.J."/>
        </authorList>
    </citation>
    <scope>NUCLEOTIDE SEQUENCE</scope>
</reference>
<evidence type="ECO:0000313" key="3">
    <source>
        <dbReference type="EMBL" id="KKM20825.1"/>
    </source>
</evidence>
<dbReference type="AlphaFoldDB" id="A0A0F9KZ39"/>
<organism evidence="3">
    <name type="scientific">marine sediment metagenome</name>
    <dbReference type="NCBI Taxonomy" id="412755"/>
    <lineage>
        <taxon>unclassified sequences</taxon>
        <taxon>metagenomes</taxon>
        <taxon>ecological metagenomes</taxon>
    </lineage>
</organism>
<feature type="domain" description="AMP-activated protein kinase glycogen-binding" evidence="2">
    <location>
        <begin position="19"/>
        <end position="76"/>
    </location>
</feature>
<dbReference type="EMBL" id="LAZR01013688">
    <property type="protein sequence ID" value="KKM20825.1"/>
    <property type="molecule type" value="Genomic_DNA"/>
</dbReference>
<dbReference type="SUPFAM" id="SSF81296">
    <property type="entry name" value="E set domains"/>
    <property type="match status" value="1"/>
</dbReference>
<dbReference type="PANTHER" id="PTHR10343">
    <property type="entry name" value="5'-AMP-ACTIVATED PROTEIN KINASE , BETA SUBUNIT"/>
    <property type="match status" value="1"/>
</dbReference>
<sequence>MYEQGRTRATVRFAVKAPDGAGRAFVVGDFSDWQPLAMRRQKDGTFVRHVPISQERFEYKFIVDEQWIMDPDTPEWVLNPYGSFNCAGRTGPQGDA</sequence>
<dbReference type="PANTHER" id="PTHR10343:SF84">
    <property type="entry name" value="5'-AMP-ACTIVATED PROTEIN KINASE SUBUNIT BETA-1"/>
    <property type="match status" value="1"/>
</dbReference>
<evidence type="ECO:0000256" key="1">
    <source>
        <dbReference type="ARBA" id="ARBA00010926"/>
    </source>
</evidence>